<evidence type="ECO:0000256" key="6">
    <source>
        <dbReference type="ARBA" id="ARBA00022989"/>
    </source>
</evidence>
<protein>
    <submittedName>
        <fullName evidence="11">LolCDE ABC lipoprotein transporter (YcfU)</fullName>
    </submittedName>
</protein>
<dbReference type="SMR" id="A0A7U3YA96"/>
<evidence type="ECO:0000259" key="9">
    <source>
        <dbReference type="Pfam" id="PF02687"/>
    </source>
</evidence>
<dbReference type="InterPro" id="IPR003838">
    <property type="entry name" value="ABC3_permease_C"/>
</dbReference>
<gene>
    <name evidence="11" type="primary">lolC</name>
    <name evidence="11" type="ordered locus">BUAP5A_290</name>
</gene>
<dbReference type="InterPro" id="IPR011925">
    <property type="entry name" value="LolCE_TM"/>
</dbReference>
<dbReference type="GO" id="GO:0098797">
    <property type="term" value="C:plasma membrane protein complex"/>
    <property type="evidence" value="ECO:0007669"/>
    <property type="project" value="TreeGrafter"/>
</dbReference>
<comment type="similarity">
    <text evidence="2">Belongs to the ABC-4 integral membrane protein family. LolC/E subfamily.</text>
</comment>
<feature type="transmembrane region" description="Helical" evidence="8">
    <location>
        <begin position="25"/>
        <end position="48"/>
    </location>
</feature>
<evidence type="ECO:0000256" key="5">
    <source>
        <dbReference type="ARBA" id="ARBA00022692"/>
    </source>
</evidence>
<evidence type="ECO:0000256" key="8">
    <source>
        <dbReference type="SAM" id="Phobius"/>
    </source>
</evidence>
<evidence type="ECO:0000256" key="2">
    <source>
        <dbReference type="ARBA" id="ARBA00005236"/>
    </source>
</evidence>
<sequence length="399" mass="46185">MYKPISLFIALRYLWNTHLPNFKKIITILSIIGISITTASLIIITSIINGSEKNFEKNILSFIPHLIITNKNQCIKKDQFPENILKLNNIKNISDLISKEIIVQSKNDISMAEVIGIDHTNYYNIHNYNIKSVLKTLKPGYYNIIIGKQLARKLNVFIGDRLKLIFLSNTKNFFSGEIFKQRTFKIINFFSTKKEVDYYQILMNKEDSLNFLNYSKDYVTGWRVWLKNPLSLNVNEIKKITHPLFLLDWTTQKGELFKAMKIEKYIMFLFLFLVLLVSILNIVVILTICTVEKQNAVAILQTQGLLNCKIMLIFIIFGSSTAIIGNILGTLISLTLIIQNDFLKFFINIFIDETNIPIIVIPYQIFFINITITLFTILSTLYPSWKAIQLKPSRILSNE</sequence>
<organism evidence="11 12">
    <name type="scientific">Buchnera aphidicola subsp. Acyrthosiphon pisum (strain 5A)</name>
    <dbReference type="NCBI Taxonomy" id="563178"/>
    <lineage>
        <taxon>Bacteria</taxon>
        <taxon>Pseudomonadati</taxon>
        <taxon>Pseudomonadota</taxon>
        <taxon>Gammaproteobacteria</taxon>
        <taxon>Enterobacterales</taxon>
        <taxon>Erwiniaceae</taxon>
        <taxon>Buchnera</taxon>
    </lineage>
</organism>
<accession>A0A7U3YA96</accession>
<dbReference type="Pfam" id="PF02687">
    <property type="entry name" value="FtsX"/>
    <property type="match status" value="1"/>
</dbReference>
<keyword evidence="11" id="KW-0449">Lipoprotein</keyword>
<dbReference type="EMBL" id="CP001161">
    <property type="protein sequence ID" value="ACL30658.1"/>
    <property type="molecule type" value="Genomic_DNA"/>
</dbReference>
<feature type="domain" description="ABC3 transporter permease C-terminal" evidence="9">
    <location>
        <begin position="269"/>
        <end position="391"/>
    </location>
</feature>
<reference evidence="11 12" key="1">
    <citation type="journal article" date="2009" name="Science">
        <title>The dynamics and time scale of ongoing genomic erosion in symbiotic bacteria.</title>
        <authorList>
            <person name="Moran N.A."/>
            <person name="McLaughlin H.J."/>
            <person name="Sorek R."/>
        </authorList>
    </citation>
    <scope>NUCLEOTIDE SEQUENCE [LARGE SCALE GENOMIC DNA]</scope>
    <source>
        <strain evidence="11 12">5A</strain>
    </source>
</reference>
<keyword evidence="3" id="KW-0813">Transport</keyword>
<dbReference type="Proteomes" id="UP000006904">
    <property type="component" value="Chromosome"/>
</dbReference>
<evidence type="ECO:0000256" key="1">
    <source>
        <dbReference type="ARBA" id="ARBA00004651"/>
    </source>
</evidence>
<comment type="subcellular location">
    <subcellularLocation>
        <location evidence="1">Cell membrane</location>
        <topology evidence="1">Multi-pass membrane protein</topology>
    </subcellularLocation>
</comment>
<name>A0A7U3YA96_BUCA5</name>
<feature type="transmembrane region" description="Helical" evidence="8">
    <location>
        <begin position="358"/>
        <end position="382"/>
    </location>
</feature>
<dbReference type="AlphaFoldDB" id="A0A7U3YA96"/>
<dbReference type="PANTHER" id="PTHR30489:SF0">
    <property type="entry name" value="LIPOPROTEIN-RELEASING SYSTEM TRANSMEMBRANE PROTEIN LOLE"/>
    <property type="match status" value="1"/>
</dbReference>
<proteinExistence type="inferred from homology"/>
<evidence type="ECO:0000256" key="7">
    <source>
        <dbReference type="ARBA" id="ARBA00023136"/>
    </source>
</evidence>
<feature type="domain" description="MacB-like periplasmic core" evidence="10">
    <location>
        <begin position="27"/>
        <end position="194"/>
    </location>
</feature>
<feature type="transmembrane region" description="Helical" evidence="8">
    <location>
        <begin position="265"/>
        <end position="289"/>
    </location>
</feature>
<dbReference type="Pfam" id="PF12704">
    <property type="entry name" value="MacB_PCD"/>
    <property type="match status" value="1"/>
</dbReference>
<dbReference type="KEGG" id="bap:BUAP5A_290"/>
<dbReference type="RefSeq" id="WP_009874249.1">
    <property type="nucleotide sequence ID" value="NC_011833.1"/>
</dbReference>
<dbReference type="OrthoDB" id="9808461at2"/>
<dbReference type="GO" id="GO:0044874">
    <property type="term" value="P:lipoprotein localization to outer membrane"/>
    <property type="evidence" value="ECO:0007669"/>
    <property type="project" value="TreeGrafter"/>
</dbReference>
<evidence type="ECO:0000259" key="10">
    <source>
        <dbReference type="Pfam" id="PF12704"/>
    </source>
</evidence>
<evidence type="ECO:0000256" key="4">
    <source>
        <dbReference type="ARBA" id="ARBA00022475"/>
    </source>
</evidence>
<keyword evidence="6 8" id="KW-1133">Transmembrane helix</keyword>
<dbReference type="PANTHER" id="PTHR30489">
    <property type="entry name" value="LIPOPROTEIN-RELEASING SYSTEM TRANSMEMBRANE PROTEIN LOLE"/>
    <property type="match status" value="1"/>
</dbReference>
<keyword evidence="4" id="KW-1003">Cell membrane</keyword>
<evidence type="ECO:0000313" key="11">
    <source>
        <dbReference type="EMBL" id="ACL30658.1"/>
    </source>
</evidence>
<evidence type="ECO:0000313" key="12">
    <source>
        <dbReference type="Proteomes" id="UP000006904"/>
    </source>
</evidence>
<dbReference type="InterPro" id="IPR051447">
    <property type="entry name" value="Lipoprotein-release_system"/>
</dbReference>
<keyword evidence="7 8" id="KW-0472">Membrane</keyword>
<dbReference type="NCBIfam" id="TIGR02212">
    <property type="entry name" value="lolCE"/>
    <property type="match status" value="1"/>
</dbReference>
<dbReference type="InterPro" id="IPR025857">
    <property type="entry name" value="MacB_PCD"/>
</dbReference>
<keyword evidence="5 8" id="KW-0812">Transmembrane</keyword>
<feature type="transmembrane region" description="Helical" evidence="8">
    <location>
        <begin position="310"/>
        <end position="338"/>
    </location>
</feature>
<dbReference type="GO" id="GO:0042953">
    <property type="term" value="P:lipoprotein transport"/>
    <property type="evidence" value="ECO:0007669"/>
    <property type="project" value="InterPro"/>
</dbReference>
<evidence type="ECO:0000256" key="3">
    <source>
        <dbReference type="ARBA" id="ARBA00022448"/>
    </source>
</evidence>